<keyword evidence="3" id="KW-0349">Heme</keyword>
<evidence type="ECO:0000256" key="4">
    <source>
        <dbReference type="ARBA" id="ARBA00022723"/>
    </source>
</evidence>
<evidence type="ECO:0000259" key="9">
    <source>
        <dbReference type="PROSITE" id="PS51405"/>
    </source>
</evidence>
<dbReference type="Gene3D" id="1.10.489.10">
    <property type="entry name" value="Chloroperoxidase-like"/>
    <property type="match status" value="1"/>
</dbReference>
<name>A0A9P7B143_9HELO</name>
<feature type="domain" description="Heme haloperoxidase family profile" evidence="9">
    <location>
        <begin position="68"/>
        <end position="319"/>
    </location>
</feature>
<evidence type="ECO:0000313" key="10">
    <source>
        <dbReference type="EMBL" id="KAG0652831.1"/>
    </source>
</evidence>
<evidence type="ECO:0000313" key="11">
    <source>
        <dbReference type="Proteomes" id="UP000785200"/>
    </source>
</evidence>
<dbReference type="Pfam" id="PF01328">
    <property type="entry name" value="Peroxidase_2"/>
    <property type="match status" value="1"/>
</dbReference>
<feature type="signal peptide" evidence="8">
    <location>
        <begin position="1"/>
        <end position="17"/>
    </location>
</feature>
<dbReference type="Proteomes" id="UP000785200">
    <property type="component" value="Unassembled WGS sequence"/>
</dbReference>
<protein>
    <submittedName>
        <fullName evidence="10">Dothistromin biosynthesis peroxidase dotB</fullName>
    </submittedName>
</protein>
<evidence type="ECO:0000256" key="1">
    <source>
        <dbReference type="ARBA" id="ARBA00001970"/>
    </source>
</evidence>
<comment type="caution">
    <text evidence="10">The sequence shown here is derived from an EMBL/GenBank/DDBJ whole genome shotgun (WGS) entry which is preliminary data.</text>
</comment>
<dbReference type="InterPro" id="IPR036851">
    <property type="entry name" value="Chloroperoxidase-like_sf"/>
</dbReference>
<dbReference type="GO" id="GO:0046872">
    <property type="term" value="F:metal ion binding"/>
    <property type="evidence" value="ECO:0007669"/>
    <property type="project" value="UniProtKB-KW"/>
</dbReference>
<keyword evidence="6" id="KW-0408">Iron</keyword>
<evidence type="ECO:0000256" key="3">
    <source>
        <dbReference type="ARBA" id="ARBA00022617"/>
    </source>
</evidence>
<accession>A0A9P7B143</accession>
<dbReference type="PROSITE" id="PS51405">
    <property type="entry name" value="HEME_HALOPEROXIDASE"/>
    <property type="match status" value="1"/>
</dbReference>
<comment type="similarity">
    <text evidence="7">Belongs to the chloroperoxidase family.</text>
</comment>
<evidence type="ECO:0000256" key="7">
    <source>
        <dbReference type="ARBA" id="ARBA00025795"/>
    </source>
</evidence>
<evidence type="ECO:0000256" key="2">
    <source>
        <dbReference type="ARBA" id="ARBA00022559"/>
    </source>
</evidence>
<keyword evidence="11" id="KW-1185">Reference proteome</keyword>
<dbReference type="PANTHER" id="PTHR33577">
    <property type="entry name" value="STERIGMATOCYSTIN BIOSYNTHESIS PEROXIDASE STCC-RELATED"/>
    <property type="match status" value="1"/>
</dbReference>
<organism evidence="10 11">
    <name type="scientific">Hyphodiscus hymeniophilus</name>
    <dbReference type="NCBI Taxonomy" id="353542"/>
    <lineage>
        <taxon>Eukaryota</taxon>
        <taxon>Fungi</taxon>
        <taxon>Dikarya</taxon>
        <taxon>Ascomycota</taxon>
        <taxon>Pezizomycotina</taxon>
        <taxon>Leotiomycetes</taxon>
        <taxon>Helotiales</taxon>
        <taxon>Hyphodiscaceae</taxon>
        <taxon>Hyphodiscus</taxon>
    </lineage>
</organism>
<dbReference type="AlphaFoldDB" id="A0A9P7B143"/>
<keyword evidence="5" id="KW-0560">Oxidoreductase</keyword>
<evidence type="ECO:0000256" key="6">
    <source>
        <dbReference type="ARBA" id="ARBA00023004"/>
    </source>
</evidence>
<evidence type="ECO:0000256" key="5">
    <source>
        <dbReference type="ARBA" id="ARBA00023002"/>
    </source>
</evidence>
<gene>
    <name evidence="10" type="ORF">D0Z07_0018</name>
</gene>
<keyword evidence="4" id="KW-0479">Metal-binding</keyword>
<evidence type="ECO:0000256" key="8">
    <source>
        <dbReference type="SAM" id="SignalP"/>
    </source>
</evidence>
<dbReference type="OrthoDB" id="407298at2759"/>
<dbReference type="EMBL" id="VNKQ01000002">
    <property type="protein sequence ID" value="KAG0652831.1"/>
    <property type="molecule type" value="Genomic_DNA"/>
</dbReference>
<dbReference type="SUPFAM" id="SSF47571">
    <property type="entry name" value="Cloroperoxidase"/>
    <property type="match status" value="1"/>
</dbReference>
<feature type="chain" id="PRO_5040174339" evidence="8">
    <location>
        <begin position="18"/>
        <end position="419"/>
    </location>
</feature>
<keyword evidence="8" id="KW-0732">Signal</keyword>
<dbReference type="GO" id="GO:0004601">
    <property type="term" value="F:peroxidase activity"/>
    <property type="evidence" value="ECO:0007669"/>
    <property type="project" value="UniProtKB-KW"/>
</dbReference>
<keyword evidence="2 10" id="KW-0575">Peroxidase</keyword>
<dbReference type="PANTHER" id="PTHR33577:SF1">
    <property type="entry name" value="HEME HALOPEROXIDASE FAMILY PROFILE DOMAIN-CONTAINING PROTEIN"/>
    <property type="match status" value="1"/>
</dbReference>
<reference evidence="10" key="1">
    <citation type="submission" date="2019-07" db="EMBL/GenBank/DDBJ databases">
        <title>Hyphodiscus hymeniophilus genome sequencing and assembly.</title>
        <authorList>
            <person name="Kramer G."/>
            <person name="Nodwell J."/>
        </authorList>
    </citation>
    <scope>NUCLEOTIDE SEQUENCE</scope>
    <source>
        <strain evidence="10">ATCC 34498</strain>
    </source>
</reference>
<dbReference type="InterPro" id="IPR000028">
    <property type="entry name" value="Chloroperoxidase"/>
</dbReference>
<proteinExistence type="inferred from homology"/>
<comment type="cofactor">
    <cofactor evidence="1">
        <name>heme b</name>
        <dbReference type="ChEBI" id="CHEBI:60344"/>
    </cofactor>
</comment>
<sequence length="419" mass="44752">MHYSILPFLGFASTALAYPGMEAHLAKLRPRQSLPSVLPLSADEGNSGPIPSLVFDPTDQFVDVRPGTAHQFVAPTSTNERGPCPGLNAAANHGFFPHNGIVSIAQTITGLSEAYSFGDEFAAALAVVAVALTGDPTAGTWSIGGPYVPGLLDGLLSNPEGISFSHNAYESDASPARYDAYLHNGDAHSLNLPRFDQLYFSAENYTLDILRDHNQAVHQYSIENNPYFFSAPFAGLVPPIAHHFIVNLMSNHSADNIQGYLNRDILKSFFSVSGPDEAHGTSKFLKTGTSVLRPIPTVPWQQDVAILITKYPSIVEIGGNTGTVNSFTGVDPGDLSGGVYSATTLLEGNNFGCFAFQAAQQGIPSVLEGILSNLGPIIALIDKYISPVLSELDCPALTTFNQSAFNQFPGYKYKVPGEN</sequence>